<dbReference type="RefSeq" id="WP_044826108.1">
    <property type="nucleotide sequence ID" value="NZ_CP009687.1"/>
</dbReference>
<keyword evidence="2" id="KW-1185">Reference proteome</keyword>
<proteinExistence type="predicted"/>
<protein>
    <submittedName>
        <fullName evidence="1">Uncharacterized protein</fullName>
    </submittedName>
</protein>
<evidence type="ECO:0000313" key="2">
    <source>
        <dbReference type="Proteomes" id="UP000035704"/>
    </source>
</evidence>
<name>A0A0D8I9A0_9CLOT</name>
<organism evidence="1 2">
    <name type="scientific">Clostridium aceticum</name>
    <dbReference type="NCBI Taxonomy" id="84022"/>
    <lineage>
        <taxon>Bacteria</taxon>
        <taxon>Bacillati</taxon>
        <taxon>Bacillota</taxon>
        <taxon>Clostridia</taxon>
        <taxon>Eubacteriales</taxon>
        <taxon>Clostridiaceae</taxon>
        <taxon>Clostridium</taxon>
    </lineage>
</organism>
<dbReference type="PATRIC" id="fig|84022.5.peg.2017"/>
<dbReference type="AlphaFoldDB" id="A0A0D8I9A0"/>
<accession>A0A0D8I9A0</accession>
<dbReference type="OrthoDB" id="1798834at2"/>
<evidence type="ECO:0000313" key="1">
    <source>
        <dbReference type="EMBL" id="AKL93785.1"/>
    </source>
</evidence>
<reference evidence="1 2" key="1">
    <citation type="submission" date="2014-10" db="EMBL/GenBank/DDBJ databases">
        <title>Genome sequence of Clostridium aceticum DSM 1496.</title>
        <authorList>
            <person name="Poehlein A."/>
            <person name="Schiel-Bengelsdorf B."/>
            <person name="Gottschalk G."/>
            <person name="Duerre P."/>
            <person name="Daniel R."/>
        </authorList>
    </citation>
    <scope>NUCLEOTIDE SEQUENCE [LARGE SCALE GENOMIC DNA]</scope>
    <source>
        <strain evidence="1 2">DSM 1496</strain>
    </source>
</reference>
<sequence>MTEKEQVKKQLQEELEKVKQRLQMLDMIEEKLFQMKELAQRVVDEDLTDEEIQEINKQVQTLGEQVKLLDSEATQLS</sequence>
<gene>
    <name evidence="1" type="ORF">CACET_c02690</name>
</gene>
<dbReference type="EMBL" id="CP009687">
    <property type="protein sequence ID" value="AKL93785.1"/>
    <property type="molecule type" value="Genomic_DNA"/>
</dbReference>
<dbReference type="KEGG" id="cace:CACET_c02690"/>
<dbReference type="Proteomes" id="UP000035704">
    <property type="component" value="Chromosome"/>
</dbReference>